<evidence type="ECO:0000313" key="3">
    <source>
        <dbReference type="EMBL" id="KAH6594433.1"/>
    </source>
</evidence>
<keyword evidence="2" id="KW-0732">Signal</keyword>
<feature type="region of interest" description="Disordered" evidence="1">
    <location>
        <begin position="28"/>
        <end position="69"/>
    </location>
</feature>
<protein>
    <submittedName>
        <fullName evidence="3">Uncharacterized protein</fullName>
    </submittedName>
</protein>
<dbReference type="Proteomes" id="UP001648503">
    <property type="component" value="Unassembled WGS sequence"/>
</dbReference>
<feature type="chain" id="PRO_5047283957" evidence="2">
    <location>
        <begin position="19"/>
        <end position="175"/>
    </location>
</feature>
<feature type="signal peptide" evidence="2">
    <location>
        <begin position="1"/>
        <end position="18"/>
    </location>
</feature>
<gene>
    <name evidence="3" type="ORF">BASA50_006680</name>
</gene>
<proteinExistence type="predicted"/>
<feature type="compositionally biased region" description="Polar residues" evidence="1">
    <location>
        <begin position="28"/>
        <end position="62"/>
    </location>
</feature>
<evidence type="ECO:0000313" key="4">
    <source>
        <dbReference type="Proteomes" id="UP001648503"/>
    </source>
</evidence>
<evidence type="ECO:0000256" key="1">
    <source>
        <dbReference type="SAM" id="MobiDB-lite"/>
    </source>
</evidence>
<sequence length="175" mass="19869">MKLTSFAAISLLAITVSAYPGLGSDAQDIQGSQSTIPQDEQQYQSTVSQGEQQSQSTVAQDEQGSDHDRDLLKFKELEAEYEKERKLLSILSGELLTVKKEIKAIKKLMARTKTKLQDADLSDEQRLALEKQLGDYEAELRELYIQLHGKVKYHSDTEKECVYIREKMDVLEEVL</sequence>
<evidence type="ECO:0000256" key="2">
    <source>
        <dbReference type="SAM" id="SignalP"/>
    </source>
</evidence>
<reference evidence="3 4" key="1">
    <citation type="submission" date="2021-02" db="EMBL/GenBank/DDBJ databases">
        <title>Variation within the Batrachochytrium salamandrivorans European outbreak.</title>
        <authorList>
            <person name="Kelly M."/>
            <person name="Pasmans F."/>
            <person name="Shea T.P."/>
            <person name="Munoz J.F."/>
            <person name="Carranza S."/>
            <person name="Cuomo C.A."/>
            <person name="Martel A."/>
        </authorList>
    </citation>
    <scope>NUCLEOTIDE SEQUENCE [LARGE SCALE GENOMIC DNA]</scope>
    <source>
        <strain evidence="3 4">AMFP18/2</strain>
    </source>
</reference>
<organism evidence="3 4">
    <name type="scientific">Batrachochytrium salamandrivorans</name>
    <dbReference type="NCBI Taxonomy" id="1357716"/>
    <lineage>
        <taxon>Eukaryota</taxon>
        <taxon>Fungi</taxon>
        <taxon>Fungi incertae sedis</taxon>
        <taxon>Chytridiomycota</taxon>
        <taxon>Chytridiomycota incertae sedis</taxon>
        <taxon>Chytridiomycetes</taxon>
        <taxon>Rhizophydiales</taxon>
        <taxon>Rhizophydiales incertae sedis</taxon>
        <taxon>Batrachochytrium</taxon>
    </lineage>
</organism>
<dbReference type="EMBL" id="JAFCIX010000335">
    <property type="protein sequence ID" value="KAH6594433.1"/>
    <property type="molecule type" value="Genomic_DNA"/>
</dbReference>
<keyword evidence="4" id="KW-1185">Reference proteome</keyword>
<name>A0ABQ8F9D4_9FUNG</name>
<accession>A0ABQ8F9D4</accession>
<comment type="caution">
    <text evidence="3">The sequence shown here is derived from an EMBL/GenBank/DDBJ whole genome shotgun (WGS) entry which is preliminary data.</text>
</comment>